<comment type="caution">
    <text evidence="2">The sequence shown here is derived from an EMBL/GenBank/DDBJ whole genome shotgun (WGS) entry which is preliminary data.</text>
</comment>
<reference evidence="2" key="1">
    <citation type="journal article" date="2023" name="Plant J.">
        <title>The genome of the king protea, Protea cynaroides.</title>
        <authorList>
            <person name="Chang J."/>
            <person name="Duong T.A."/>
            <person name="Schoeman C."/>
            <person name="Ma X."/>
            <person name="Roodt D."/>
            <person name="Barker N."/>
            <person name="Li Z."/>
            <person name="Van de Peer Y."/>
            <person name="Mizrachi E."/>
        </authorList>
    </citation>
    <scope>NUCLEOTIDE SEQUENCE</scope>
    <source>
        <tissue evidence="2">Young leaves</tissue>
    </source>
</reference>
<dbReference type="EMBL" id="JAMYWD010000005">
    <property type="protein sequence ID" value="KAJ4972112.1"/>
    <property type="molecule type" value="Genomic_DNA"/>
</dbReference>
<evidence type="ECO:0000256" key="1">
    <source>
        <dbReference type="SAM" id="MobiDB-lite"/>
    </source>
</evidence>
<sequence>MLESRQCWMSSSIASGSGAVQIHWQASTSSGRLNASTPSPAPRSGDTSHGSSTVAELGCCVPRIQGYWLQLISERGLQGRRSERREQEALENRKGEPERSMVRSRIIANKYGSESLQCPTFSSSKSFWSLQLLWKMSCSSRQHSSDLSPRVFAVIRGLESLPPDQIL</sequence>
<proteinExistence type="predicted"/>
<feature type="region of interest" description="Disordered" evidence="1">
    <location>
        <begin position="29"/>
        <end position="52"/>
    </location>
</feature>
<evidence type="ECO:0000313" key="2">
    <source>
        <dbReference type="EMBL" id="KAJ4972112.1"/>
    </source>
</evidence>
<dbReference type="Proteomes" id="UP001141806">
    <property type="component" value="Unassembled WGS sequence"/>
</dbReference>
<organism evidence="2 3">
    <name type="scientific">Protea cynaroides</name>
    <dbReference type="NCBI Taxonomy" id="273540"/>
    <lineage>
        <taxon>Eukaryota</taxon>
        <taxon>Viridiplantae</taxon>
        <taxon>Streptophyta</taxon>
        <taxon>Embryophyta</taxon>
        <taxon>Tracheophyta</taxon>
        <taxon>Spermatophyta</taxon>
        <taxon>Magnoliopsida</taxon>
        <taxon>Proteales</taxon>
        <taxon>Proteaceae</taxon>
        <taxon>Protea</taxon>
    </lineage>
</organism>
<accession>A0A9Q0KK70</accession>
<keyword evidence="3" id="KW-1185">Reference proteome</keyword>
<feature type="region of interest" description="Disordered" evidence="1">
    <location>
        <begin position="80"/>
        <end position="101"/>
    </location>
</feature>
<evidence type="ECO:0000313" key="3">
    <source>
        <dbReference type="Proteomes" id="UP001141806"/>
    </source>
</evidence>
<protein>
    <submittedName>
        <fullName evidence="2">Uncharacterized protein</fullName>
    </submittedName>
</protein>
<dbReference type="AlphaFoldDB" id="A0A9Q0KK70"/>
<feature type="compositionally biased region" description="Polar residues" evidence="1">
    <location>
        <begin position="29"/>
        <end position="38"/>
    </location>
</feature>
<gene>
    <name evidence="2" type="ORF">NE237_005211</name>
</gene>
<name>A0A9Q0KK70_9MAGN</name>